<evidence type="ECO:0000259" key="3">
    <source>
        <dbReference type="Pfam" id="PF03151"/>
    </source>
</evidence>
<protein>
    <submittedName>
        <fullName evidence="4">Phosphoenolpyruvate (Pep)/phosphate translocator 2</fullName>
    </submittedName>
</protein>
<gene>
    <name evidence="4" type="ORF">CTI12_AA305680</name>
</gene>
<feature type="domain" description="Sugar phosphate transporter" evidence="3">
    <location>
        <begin position="1"/>
        <end position="46"/>
    </location>
</feature>
<dbReference type="InterPro" id="IPR004853">
    <property type="entry name" value="Sugar_P_trans_dom"/>
</dbReference>
<dbReference type="OrthoDB" id="6418713at2759"/>
<dbReference type="InterPro" id="IPR037185">
    <property type="entry name" value="EmrE-like"/>
</dbReference>
<keyword evidence="5" id="KW-1185">Reference proteome</keyword>
<comment type="subcellular location">
    <subcellularLocation>
        <location evidence="1">Membrane</location>
        <topology evidence="1">Multi-pass membrane protein</topology>
    </subcellularLocation>
</comment>
<evidence type="ECO:0000256" key="2">
    <source>
        <dbReference type="SAM" id="Phobius"/>
    </source>
</evidence>
<proteinExistence type="predicted"/>
<organism evidence="4 5">
    <name type="scientific">Artemisia annua</name>
    <name type="common">Sweet wormwood</name>
    <dbReference type="NCBI Taxonomy" id="35608"/>
    <lineage>
        <taxon>Eukaryota</taxon>
        <taxon>Viridiplantae</taxon>
        <taxon>Streptophyta</taxon>
        <taxon>Embryophyta</taxon>
        <taxon>Tracheophyta</taxon>
        <taxon>Spermatophyta</taxon>
        <taxon>Magnoliopsida</taxon>
        <taxon>eudicotyledons</taxon>
        <taxon>Gunneridae</taxon>
        <taxon>Pentapetalae</taxon>
        <taxon>asterids</taxon>
        <taxon>campanulids</taxon>
        <taxon>Asterales</taxon>
        <taxon>Asteraceae</taxon>
        <taxon>Asteroideae</taxon>
        <taxon>Anthemideae</taxon>
        <taxon>Artemisiinae</taxon>
        <taxon>Artemisia</taxon>
    </lineage>
</organism>
<keyword evidence="2" id="KW-0472">Membrane</keyword>
<dbReference type="EMBL" id="PKPP01003551">
    <property type="protein sequence ID" value="PWA68860.1"/>
    <property type="molecule type" value="Genomic_DNA"/>
</dbReference>
<keyword evidence="2" id="KW-0812">Transmembrane</keyword>
<dbReference type="SUPFAM" id="SSF103481">
    <property type="entry name" value="Multidrug resistance efflux transporter EmrE"/>
    <property type="match status" value="1"/>
</dbReference>
<comment type="caution">
    <text evidence="4">The sequence shown here is derived from an EMBL/GenBank/DDBJ whole genome shotgun (WGS) entry which is preliminary data.</text>
</comment>
<dbReference type="AlphaFoldDB" id="A0A2U1N5S3"/>
<dbReference type="Proteomes" id="UP000245207">
    <property type="component" value="Unassembled WGS sequence"/>
</dbReference>
<dbReference type="STRING" id="35608.A0A2U1N5S3"/>
<name>A0A2U1N5S3_ARTAN</name>
<dbReference type="Pfam" id="PF03151">
    <property type="entry name" value="TPT"/>
    <property type="match status" value="1"/>
</dbReference>
<evidence type="ECO:0000313" key="5">
    <source>
        <dbReference type="Proteomes" id="UP000245207"/>
    </source>
</evidence>
<keyword evidence="4" id="KW-0670">Pyruvate</keyword>
<feature type="transmembrane region" description="Helical" evidence="2">
    <location>
        <begin position="20"/>
        <end position="39"/>
    </location>
</feature>
<evidence type="ECO:0000313" key="4">
    <source>
        <dbReference type="EMBL" id="PWA68860.1"/>
    </source>
</evidence>
<sequence>MEPFFAVLFSTLLLSERPTLWVVASLVPILGVVALASFTEASFNWFETKLYYTYSQIVKWNQT</sequence>
<reference evidence="4 5" key="1">
    <citation type="journal article" date="2018" name="Mol. Plant">
        <title>The genome of Artemisia annua provides insight into the evolution of Asteraceae family and artemisinin biosynthesis.</title>
        <authorList>
            <person name="Shen Q."/>
            <person name="Zhang L."/>
            <person name="Liao Z."/>
            <person name="Wang S."/>
            <person name="Yan T."/>
            <person name="Shi P."/>
            <person name="Liu M."/>
            <person name="Fu X."/>
            <person name="Pan Q."/>
            <person name="Wang Y."/>
            <person name="Lv Z."/>
            <person name="Lu X."/>
            <person name="Zhang F."/>
            <person name="Jiang W."/>
            <person name="Ma Y."/>
            <person name="Chen M."/>
            <person name="Hao X."/>
            <person name="Li L."/>
            <person name="Tang Y."/>
            <person name="Lv G."/>
            <person name="Zhou Y."/>
            <person name="Sun X."/>
            <person name="Brodelius P.E."/>
            <person name="Rose J.K.C."/>
            <person name="Tang K."/>
        </authorList>
    </citation>
    <scope>NUCLEOTIDE SEQUENCE [LARGE SCALE GENOMIC DNA]</scope>
    <source>
        <strain evidence="5">cv. Huhao1</strain>
        <tissue evidence="4">Leaf</tissue>
    </source>
</reference>
<accession>A0A2U1N5S3</accession>
<evidence type="ECO:0000256" key="1">
    <source>
        <dbReference type="ARBA" id="ARBA00004141"/>
    </source>
</evidence>
<keyword evidence="2" id="KW-1133">Transmembrane helix</keyword>